<proteinExistence type="predicted"/>
<keyword evidence="3" id="KW-1185">Reference proteome</keyword>
<evidence type="ECO:0000313" key="2">
    <source>
        <dbReference type="EMBL" id="KAF9067785.1"/>
    </source>
</evidence>
<organism evidence="2 3">
    <name type="scientific">Rhodocollybia butyracea</name>
    <dbReference type="NCBI Taxonomy" id="206335"/>
    <lineage>
        <taxon>Eukaryota</taxon>
        <taxon>Fungi</taxon>
        <taxon>Dikarya</taxon>
        <taxon>Basidiomycota</taxon>
        <taxon>Agaricomycotina</taxon>
        <taxon>Agaricomycetes</taxon>
        <taxon>Agaricomycetidae</taxon>
        <taxon>Agaricales</taxon>
        <taxon>Marasmiineae</taxon>
        <taxon>Omphalotaceae</taxon>
        <taxon>Rhodocollybia</taxon>
    </lineage>
</organism>
<dbReference type="InterPro" id="IPR036910">
    <property type="entry name" value="HMG_box_dom_sf"/>
</dbReference>
<dbReference type="Proteomes" id="UP000772434">
    <property type="component" value="Unassembled WGS sequence"/>
</dbReference>
<sequence>MTTKDLEARVFHLSEMTTTQPSHSDEALFKEAASNMFWINSAPDPQELEDSPDIIERLGNKMRLVSADSLTLNIQEHRVNERYQSLLKLRKLCDERQAELQAQLSNDIVTAFEQQLAILDTPHQSHLAVIQSRLKILAHLEHDCLSGQVSDKAIDAIVSEDSTAFENLKSSALAKQTQTDHLQAASSSTSDAASDNGLVEDNPPTQVETFHSQTVVLSIKARLIAQAPSTSSTNTLNLSDSISAGASTLQPRSQNAPMTLKAGGPITGHKLYAAEYLSMHPATTTREYSKVWKGLPIEVKRRWEKKARDIKTDLKKDKGDIEKDKGDIEKDKGDIEKDKGDIEKDKGDIKKDKISS</sequence>
<comment type="caution">
    <text evidence="2">The sequence shown here is derived from an EMBL/GenBank/DDBJ whole genome shotgun (WGS) entry which is preliminary data.</text>
</comment>
<dbReference type="AlphaFoldDB" id="A0A9P5U5H1"/>
<feature type="compositionally biased region" description="Low complexity" evidence="1">
    <location>
        <begin position="184"/>
        <end position="195"/>
    </location>
</feature>
<dbReference type="SUPFAM" id="SSF47095">
    <property type="entry name" value="HMG-box"/>
    <property type="match status" value="1"/>
</dbReference>
<name>A0A9P5U5H1_9AGAR</name>
<reference evidence="2" key="1">
    <citation type="submission" date="2020-11" db="EMBL/GenBank/DDBJ databases">
        <authorList>
            <consortium name="DOE Joint Genome Institute"/>
            <person name="Ahrendt S."/>
            <person name="Riley R."/>
            <person name="Andreopoulos W."/>
            <person name="Labutti K."/>
            <person name="Pangilinan J."/>
            <person name="Ruiz-Duenas F.J."/>
            <person name="Barrasa J.M."/>
            <person name="Sanchez-Garcia M."/>
            <person name="Camarero S."/>
            <person name="Miyauchi S."/>
            <person name="Serrano A."/>
            <person name="Linde D."/>
            <person name="Babiker R."/>
            <person name="Drula E."/>
            <person name="Ayuso-Fernandez I."/>
            <person name="Pacheco R."/>
            <person name="Padilla G."/>
            <person name="Ferreira P."/>
            <person name="Barriuso J."/>
            <person name="Kellner H."/>
            <person name="Castanera R."/>
            <person name="Alfaro M."/>
            <person name="Ramirez L."/>
            <person name="Pisabarro A.G."/>
            <person name="Kuo A."/>
            <person name="Tritt A."/>
            <person name="Lipzen A."/>
            <person name="He G."/>
            <person name="Yan M."/>
            <person name="Ng V."/>
            <person name="Cullen D."/>
            <person name="Martin F."/>
            <person name="Rosso M.-N."/>
            <person name="Henrissat B."/>
            <person name="Hibbett D."/>
            <person name="Martinez A.T."/>
            <person name="Grigoriev I.V."/>
        </authorList>
    </citation>
    <scope>NUCLEOTIDE SEQUENCE</scope>
    <source>
        <strain evidence="2">AH 40177</strain>
    </source>
</reference>
<accession>A0A9P5U5H1</accession>
<gene>
    <name evidence="2" type="ORF">BDP27DRAFT_1422519</name>
</gene>
<dbReference type="EMBL" id="JADNRY010000068">
    <property type="protein sequence ID" value="KAF9067785.1"/>
    <property type="molecule type" value="Genomic_DNA"/>
</dbReference>
<evidence type="ECO:0000313" key="3">
    <source>
        <dbReference type="Proteomes" id="UP000772434"/>
    </source>
</evidence>
<evidence type="ECO:0000256" key="1">
    <source>
        <dbReference type="SAM" id="MobiDB-lite"/>
    </source>
</evidence>
<feature type="region of interest" description="Disordered" evidence="1">
    <location>
        <begin position="179"/>
        <end position="205"/>
    </location>
</feature>
<feature type="region of interest" description="Disordered" evidence="1">
    <location>
        <begin position="309"/>
        <end position="356"/>
    </location>
</feature>
<protein>
    <submittedName>
        <fullName evidence="2">Uncharacterized protein</fullName>
    </submittedName>
</protein>